<feature type="compositionally biased region" description="Basic and acidic residues" evidence="3">
    <location>
        <begin position="390"/>
        <end position="400"/>
    </location>
</feature>
<feature type="compositionally biased region" description="Low complexity" evidence="3">
    <location>
        <begin position="203"/>
        <end position="238"/>
    </location>
</feature>
<dbReference type="PANTHER" id="PTHR24123:SF33">
    <property type="entry name" value="PROTEIN HOS4"/>
    <property type="match status" value="1"/>
</dbReference>
<keyword evidence="5" id="KW-1185">Reference proteome</keyword>
<evidence type="ECO:0000313" key="4">
    <source>
        <dbReference type="EMBL" id="CAH1773997.1"/>
    </source>
</evidence>
<dbReference type="PROSITE" id="PS50297">
    <property type="entry name" value="ANK_REP_REGION"/>
    <property type="match status" value="2"/>
</dbReference>
<name>A0A8J1U6Y3_OWEFU</name>
<evidence type="ECO:0000313" key="5">
    <source>
        <dbReference type="Proteomes" id="UP000749559"/>
    </source>
</evidence>
<dbReference type="PROSITE" id="PS50088">
    <property type="entry name" value="ANK_REPEAT"/>
    <property type="match status" value="2"/>
</dbReference>
<protein>
    <submittedName>
        <fullName evidence="4">Uncharacterized protein</fullName>
    </submittedName>
</protein>
<dbReference type="Proteomes" id="UP000749559">
    <property type="component" value="Unassembled WGS sequence"/>
</dbReference>
<dbReference type="EMBL" id="CAIIXF020000001">
    <property type="protein sequence ID" value="CAH1773997.1"/>
    <property type="molecule type" value="Genomic_DNA"/>
</dbReference>
<evidence type="ECO:0000256" key="2">
    <source>
        <dbReference type="ARBA" id="ARBA00023043"/>
    </source>
</evidence>
<dbReference type="SUPFAM" id="SSF48403">
    <property type="entry name" value="Ankyrin repeat"/>
    <property type="match status" value="1"/>
</dbReference>
<feature type="compositionally biased region" description="Low complexity" evidence="3">
    <location>
        <begin position="406"/>
        <end position="418"/>
    </location>
</feature>
<keyword evidence="2" id="KW-0040">ANK repeat</keyword>
<dbReference type="AlphaFoldDB" id="A0A8J1U6Y3"/>
<evidence type="ECO:0000256" key="1">
    <source>
        <dbReference type="ARBA" id="ARBA00022737"/>
    </source>
</evidence>
<dbReference type="InterPro" id="IPR002110">
    <property type="entry name" value="Ankyrin_rpt"/>
</dbReference>
<dbReference type="Pfam" id="PF12796">
    <property type="entry name" value="Ank_2"/>
    <property type="match status" value="2"/>
</dbReference>
<gene>
    <name evidence="4" type="ORF">OFUS_LOCUS1521</name>
</gene>
<dbReference type="SMART" id="SM00248">
    <property type="entry name" value="ANK"/>
    <property type="match status" value="5"/>
</dbReference>
<comment type="caution">
    <text evidence="4">The sequence shown here is derived from an EMBL/GenBank/DDBJ whole genome shotgun (WGS) entry which is preliminary data.</text>
</comment>
<accession>A0A8J1U6Y3</accession>
<dbReference type="PANTHER" id="PTHR24123">
    <property type="entry name" value="ANKYRIN REPEAT-CONTAINING"/>
    <property type="match status" value="1"/>
</dbReference>
<sequence length="475" mass="53234">MPRRQDPRVKSIPKCVQALSITDAISKGYFQQVRFLIEYGANVNERDMDGRTPLMLCALVDNEEWGVGIARTLLEKGAYVGYRDKMGLNAMHYACIYERAILVDTFFNAIDFDLNQGDRKGNTALFYAVTANNETVVENIVKTLCRYKMTLDKKNNQGITPLIQAWKSGHVVCAGLLLQNGADETIKDGLENKSAREWEMEFTSKQSRRQSSASTSTSGSRAMLKRPSSAPSLLRRSRPKSASARIVFRRGLYKEIADETSNPTPTKNKDAIIRSASLSDLKNNPEYLFNTNPVECFSNPISTGYPRIGTARERIRLMKINSAPDKINVTWKKEMKILYNEFEFQITPSYRGAAKPPPPPPEDDELLDAEENGEKKPGRKISDGKPPIHPHAELKRRQSEMRMTGNSRLSRRNSVLSNQPLSVGNKRNTLTHMGSSESINANGGKNILRKKNNKTDVEEGSDHGSRPVSRTGFAM</sequence>
<feature type="compositionally biased region" description="Acidic residues" evidence="3">
    <location>
        <begin position="361"/>
        <end position="371"/>
    </location>
</feature>
<feature type="compositionally biased region" description="Polar residues" evidence="3">
    <location>
        <begin position="419"/>
        <end position="443"/>
    </location>
</feature>
<dbReference type="Gene3D" id="1.25.40.20">
    <property type="entry name" value="Ankyrin repeat-containing domain"/>
    <property type="match status" value="1"/>
</dbReference>
<dbReference type="InterPro" id="IPR036770">
    <property type="entry name" value="Ankyrin_rpt-contain_sf"/>
</dbReference>
<dbReference type="InterPro" id="IPR051165">
    <property type="entry name" value="Multifunctional_ANK_Repeat"/>
</dbReference>
<dbReference type="OrthoDB" id="5406014at2759"/>
<feature type="region of interest" description="Disordered" evidence="3">
    <location>
        <begin position="350"/>
        <end position="475"/>
    </location>
</feature>
<organism evidence="4 5">
    <name type="scientific">Owenia fusiformis</name>
    <name type="common">Polychaete worm</name>
    <dbReference type="NCBI Taxonomy" id="6347"/>
    <lineage>
        <taxon>Eukaryota</taxon>
        <taxon>Metazoa</taxon>
        <taxon>Spiralia</taxon>
        <taxon>Lophotrochozoa</taxon>
        <taxon>Annelida</taxon>
        <taxon>Polychaeta</taxon>
        <taxon>Sedentaria</taxon>
        <taxon>Canalipalpata</taxon>
        <taxon>Sabellida</taxon>
        <taxon>Oweniida</taxon>
        <taxon>Oweniidae</taxon>
        <taxon>Owenia</taxon>
    </lineage>
</organism>
<feature type="compositionally biased region" description="Basic and acidic residues" evidence="3">
    <location>
        <begin position="372"/>
        <end position="383"/>
    </location>
</feature>
<reference evidence="4" key="1">
    <citation type="submission" date="2022-03" db="EMBL/GenBank/DDBJ databases">
        <authorList>
            <person name="Martin C."/>
        </authorList>
    </citation>
    <scope>NUCLEOTIDE SEQUENCE</scope>
</reference>
<feature type="compositionally biased region" description="Basic and acidic residues" evidence="3">
    <location>
        <begin position="453"/>
        <end position="465"/>
    </location>
</feature>
<proteinExistence type="predicted"/>
<evidence type="ECO:0000256" key="3">
    <source>
        <dbReference type="SAM" id="MobiDB-lite"/>
    </source>
</evidence>
<keyword evidence="1" id="KW-0677">Repeat</keyword>
<feature type="region of interest" description="Disordered" evidence="3">
    <location>
        <begin position="198"/>
        <end position="238"/>
    </location>
</feature>